<evidence type="ECO:0000256" key="8">
    <source>
        <dbReference type="SAM" id="MobiDB-lite"/>
    </source>
</evidence>
<dbReference type="NCBIfam" id="TIGR04056">
    <property type="entry name" value="OMP_RagA_SusC"/>
    <property type="match status" value="1"/>
</dbReference>
<feature type="region of interest" description="Disordered" evidence="8">
    <location>
        <begin position="123"/>
        <end position="146"/>
    </location>
</feature>
<dbReference type="RefSeq" id="WP_132115458.1">
    <property type="nucleotide sequence ID" value="NZ_SMJU01000003.1"/>
</dbReference>
<keyword evidence="5 7" id="KW-0472">Membrane</keyword>
<gene>
    <name evidence="10" type="ORF">EZE20_05795</name>
</gene>
<dbReference type="Gene3D" id="2.60.40.1120">
    <property type="entry name" value="Carboxypeptidase-like, regulatory domain"/>
    <property type="match status" value="1"/>
</dbReference>
<comment type="caution">
    <text evidence="10">The sequence shown here is derived from an EMBL/GenBank/DDBJ whole genome shotgun (WGS) entry which is preliminary data.</text>
</comment>
<dbReference type="InterPro" id="IPR012910">
    <property type="entry name" value="Plug_dom"/>
</dbReference>
<keyword evidence="6 7" id="KW-0998">Cell outer membrane</keyword>
<feature type="domain" description="TonB-dependent receptor plug" evidence="9">
    <location>
        <begin position="233"/>
        <end position="339"/>
    </location>
</feature>
<evidence type="ECO:0000259" key="9">
    <source>
        <dbReference type="Pfam" id="PF07715"/>
    </source>
</evidence>
<protein>
    <submittedName>
        <fullName evidence="10">TonB-dependent receptor</fullName>
    </submittedName>
</protein>
<dbReference type="InterPro" id="IPR023997">
    <property type="entry name" value="TonB-dep_OMP_SusC/RagA_CS"/>
</dbReference>
<evidence type="ECO:0000256" key="3">
    <source>
        <dbReference type="ARBA" id="ARBA00022452"/>
    </source>
</evidence>
<evidence type="ECO:0000256" key="1">
    <source>
        <dbReference type="ARBA" id="ARBA00004571"/>
    </source>
</evidence>
<dbReference type="Pfam" id="PF07715">
    <property type="entry name" value="Plug"/>
    <property type="match status" value="1"/>
</dbReference>
<accession>A0A4R4KHF4</accession>
<dbReference type="SUPFAM" id="SSF49464">
    <property type="entry name" value="Carboxypeptidase regulatory domain-like"/>
    <property type="match status" value="1"/>
</dbReference>
<organism evidence="10 11">
    <name type="scientific">Arundinibacter roseus</name>
    <dbReference type="NCBI Taxonomy" id="2070510"/>
    <lineage>
        <taxon>Bacteria</taxon>
        <taxon>Pseudomonadati</taxon>
        <taxon>Bacteroidota</taxon>
        <taxon>Cytophagia</taxon>
        <taxon>Cytophagales</taxon>
        <taxon>Spirosomataceae</taxon>
        <taxon>Arundinibacter</taxon>
    </lineage>
</organism>
<evidence type="ECO:0000256" key="5">
    <source>
        <dbReference type="ARBA" id="ARBA00023136"/>
    </source>
</evidence>
<evidence type="ECO:0000313" key="10">
    <source>
        <dbReference type="EMBL" id="TDB67458.1"/>
    </source>
</evidence>
<evidence type="ECO:0000256" key="6">
    <source>
        <dbReference type="ARBA" id="ARBA00023237"/>
    </source>
</evidence>
<name>A0A4R4KHF4_9BACT</name>
<comment type="subcellular location">
    <subcellularLocation>
        <location evidence="1 7">Cell outer membrane</location>
        <topology evidence="1 7">Multi-pass membrane protein</topology>
    </subcellularLocation>
</comment>
<dbReference type="GO" id="GO:0009279">
    <property type="term" value="C:cell outer membrane"/>
    <property type="evidence" value="ECO:0007669"/>
    <property type="project" value="UniProtKB-SubCell"/>
</dbReference>
<evidence type="ECO:0000256" key="7">
    <source>
        <dbReference type="PROSITE-ProRule" id="PRU01360"/>
    </source>
</evidence>
<proteinExistence type="inferred from homology"/>
<dbReference type="PROSITE" id="PS52016">
    <property type="entry name" value="TONB_DEPENDENT_REC_3"/>
    <property type="match status" value="1"/>
</dbReference>
<keyword evidence="4 7" id="KW-0812">Transmembrane</keyword>
<dbReference type="Gene3D" id="2.40.170.20">
    <property type="entry name" value="TonB-dependent receptor, beta-barrel domain"/>
    <property type="match status" value="1"/>
</dbReference>
<dbReference type="SUPFAM" id="SSF56935">
    <property type="entry name" value="Porins"/>
    <property type="match status" value="1"/>
</dbReference>
<dbReference type="InterPro" id="IPR039426">
    <property type="entry name" value="TonB-dep_rcpt-like"/>
</dbReference>
<keyword evidence="3 7" id="KW-1134">Transmembrane beta strand</keyword>
<keyword evidence="10" id="KW-0675">Receptor</keyword>
<feature type="compositionally biased region" description="Polar residues" evidence="8">
    <location>
        <begin position="124"/>
        <end position="140"/>
    </location>
</feature>
<dbReference type="AlphaFoldDB" id="A0A4R4KHF4"/>
<feature type="compositionally biased region" description="Basic and acidic residues" evidence="8">
    <location>
        <begin position="941"/>
        <end position="960"/>
    </location>
</feature>
<dbReference type="Pfam" id="PF13715">
    <property type="entry name" value="CarbopepD_reg_2"/>
    <property type="match status" value="1"/>
</dbReference>
<reference evidence="10 11" key="1">
    <citation type="submission" date="2019-02" db="EMBL/GenBank/DDBJ databases">
        <title>Arundinibacter roseus gen. nov., sp. nov., a new member of the family Cytophagaceae.</title>
        <authorList>
            <person name="Szuroczki S."/>
            <person name="Khayer B."/>
            <person name="Sproer C."/>
            <person name="Toumi M."/>
            <person name="Szabo A."/>
            <person name="Felfoldi T."/>
            <person name="Schumann P."/>
            <person name="Toth E."/>
        </authorList>
    </citation>
    <scope>NUCLEOTIDE SEQUENCE [LARGE SCALE GENOMIC DNA]</scope>
    <source>
        <strain evidence="10 11">DMA-k-7a</strain>
    </source>
</reference>
<dbReference type="Gene3D" id="3.55.50.30">
    <property type="match status" value="1"/>
</dbReference>
<feature type="region of interest" description="Disordered" evidence="8">
    <location>
        <begin position="940"/>
        <end position="960"/>
    </location>
</feature>
<dbReference type="InterPro" id="IPR036942">
    <property type="entry name" value="Beta-barrel_TonB_sf"/>
</dbReference>
<evidence type="ECO:0000256" key="2">
    <source>
        <dbReference type="ARBA" id="ARBA00022448"/>
    </source>
</evidence>
<dbReference type="NCBIfam" id="TIGR04057">
    <property type="entry name" value="SusC_RagA_signa"/>
    <property type="match status" value="1"/>
</dbReference>
<keyword evidence="11" id="KW-1185">Reference proteome</keyword>
<dbReference type="FunFam" id="2.170.130.10:FF:000003">
    <property type="entry name" value="SusC/RagA family TonB-linked outer membrane protein"/>
    <property type="match status" value="1"/>
</dbReference>
<dbReference type="EMBL" id="SMJU01000003">
    <property type="protein sequence ID" value="TDB67458.1"/>
    <property type="molecule type" value="Genomic_DNA"/>
</dbReference>
<dbReference type="InterPro" id="IPR023996">
    <property type="entry name" value="TonB-dep_OMP_SusC/RagA"/>
</dbReference>
<dbReference type="OrthoDB" id="9768177at2"/>
<sequence length="1136" mass="124272">MKKLLHYVPKPYRIMRSACLQLMLVLLFGGLSIAKNTLAQEILSKPVSIQVKNQKLESILHKLEKATGVKFTFVPQVLQKAGALSISAENESLESVLNRLLIPQQIIYLVNGNYIVLKKAPEKGSSSRQSDQPAESQSVDITLEGTVKDETGEGLPGVSIVLKGTQRGTTTNAQGAFTLNVPDQSAILIFSFVGYLPQEVEVGSRTTFAIQLVPENKSLNEVIVVGYGQQSKAKLIGSVAQINAEQINNRTNTQLSQTLAGQMPGVTVIQRSGQPGASGGTIQIRGVGSFGANTNPLILVDGIPANSFNNIDPNDVESISVLKDASSAAIYGARAANGVILVTTKTGKAGKLRIGYNGYVGFQKPTALPEFVNSWEYAELLNEADPGSFSQEQIAAFKNGSDPDNFPNSDFPGMTLKKSAAQTSHNLSISNGNDNNQYMLSFGYLGQAGIIDKNQFDRFNIRLNLTSTLSKKLKLTTRLSAIQTIDKQPAPPATLDFNDMVGIINQTVRMPAIFPIQYSNGDWGTGVSNKGTSVSYLRNDSFYTGKTTDLGANLRLDYTILPELKFSVLGGYTQLNGRDTRFLATQRLNPTIVLGPSSLAEGIDTRNYRTIQAFADYTTTFGAHEISFLGGYSFESEFSENLSLSRSNLPTNVITVIAAGDASAQITDGSAAEWALESYFGRAKYAFQDKYLLEGAIRYDGSSRFPTNQKYALFPSVAVGWRLGEERFIKEILTWIDELKLKASVGTLGNQNIGNYPYQNVLNTGFNYAFGGSINTGVARTTITDTTLHWESTRTRDIGLEGSFFKRSLNFSVTYFNKFTYDILVSPASSVARVLGFTVGQQNSGKLSNNGWEFTLDHRRTIGDFAFSVGGNLTYINNSVVDLGVGNITQPNGLVGNGSTLFLGYPMNLYYGYETDGLFTDEEDVKNWVNQSAVAPNSKPGDIRYRDISGPDGVPDGKVDPTYDRTVLGSTIPKLSYGINLSANFKGFDLTVLFQGVGGVNGYLNNHAGWAFFNSGGVQRWHMDERWTPENPDRNAGYPRMELISNTGTNNATNAFNSSFWILNGSYLRLKNLQVGYTFPQEVLKRFKMANLRMYANAENLFLLSQYRKGWDPEINTGGAFYPILANYTFGLNINF</sequence>
<dbReference type="Gene3D" id="2.170.130.10">
    <property type="entry name" value="TonB-dependent receptor, plug domain"/>
    <property type="match status" value="1"/>
</dbReference>
<dbReference type="InterPro" id="IPR008969">
    <property type="entry name" value="CarboxyPept-like_regulatory"/>
</dbReference>
<keyword evidence="2 7" id="KW-0813">Transport</keyword>
<evidence type="ECO:0000256" key="4">
    <source>
        <dbReference type="ARBA" id="ARBA00022692"/>
    </source>
</evidence>
<comment type="similarity">
    <text evidence="7">Belongs to the TonB-dependent receptor family.</text>
</comment>
<evidence type="ECO:0000313" key="11">
    <source>
        <dbReference type="Proteomes" id="UP000295706"/>
    </source>
</evidence>
<dbReference type="Proteomes" id="UP000295706">
    <property type="component" value="Unassembled WGS sequence"/>
</dbReference>
<dbReference type="InterPro" id="IPR037066">
    <property type="entry name" value="Plug_dom_sf"/>
</dbReference>